<sequence>MPVVLEPQLPKVELGYFDGQPSSYWKFLRQFEVYVESKVTDDGQRLLYLLHYCKRKAKVASEECVMLPTLVGYKRAKEILRRLFGRPHVVARELLDSLVDGTHVDYSSPDGLEYLAIRMENCSITLEQMNYTSDLNSLGTLERIVRLLPQSLQLKSRIANSRFGQLATRSKRSKTAKVNFAIREESKGINDAKLLCAICLENHPVFQCLIFSALSKGLCFVSLGGAHQASRCVLKNSYQYEGCKGRHHSSLHSTVSAESVNAHHLENRCVSSRMPYSNVSLGIVPICVRSEHNEVMGYAFLDNGSDVSLIRADCVKLLGSQNERAQTMIQTLGGNKLATSVSRMFEVCSLNGIESLRIERAMVVDRLPVDKTGLIFSDLPLNYVVNDEVLLLISCDIPEAHWILDQRLGG</sequence>
<accession>A0A4Z2CMD6</accession>
<comment type="caution">
    <text evidence="1">The sequence shown here is derived from an EMBL/GenBank/DDBJ whole genome shotgun (WGS) entry which is preliminary data.</text>
</comment>
<keyword evidence="2" id="KW-1185">Reference proteome</keyword>
<evidence type="ECO:0000313" key="2">
    <source>
        <dbReference type="Proteomes" id="UP000311919"/>
    </source>
</evidence>
<proteinExistence type="predicted"/>
<reference evidence="1 2" key="1">
    <citation type="submission" date="2019-03" db="EMBL/GenBank/DDBJ databases">
        <title>An improved genome assembly of the fluke Schistosoma japonicum.</title>
        <authorList>
            <person name="Hu W."/>
            <person name="Luo F."/>
            <person name="Yin M."/>
            <person name="Mo X."/>
            <person name="Sun C."/>
            <person name="Wu Q."/>
            <person name="Zhu B."/>
            <person name="Xiang M."/>
            <person name="Wang J."/>
            <person name="Wang Y."/>
            <person name="Zhang T."/>
            <person name="Xu B."/>
            <person name="Zheng H."/>
            <person name="Feng Z."/>
        </authorList>
    </citation>
    <scope>NUCLEOTIDE SEQUENCE [LARGE SCALE GENOMIC DNA]</scope>
    <source>
        <strain evidence="1">HuSjv2</strain>
        <tissue evidence="1">Worms</tissue>
    </source>
</reference>
<protein>
    <submittedName>
        <fullName evidence="1">Uncharacterized protein</fullName>
    </submittedName>
</protein>
<dbReference type="AlphaFoldDB" id="A0A4Z2CMD6"/>
<name>A0A4Z2CMD6_SCHJA</name>
<dbReference type="Proteomes" id="UP000311919">
    <property type="component" value="Unassembled WGS sequence"/>
</dbReference>
<organism evidence="1 2">
    <name type="scientific">Schistosoma japonicum</name>
    <name type="common">Blood fluke</name>
    <dbReference type="NCBI Taxonomy" id="6182"/>
    <lineage>
        <taxon>Eukaryota</taxon>
        <taxon>Metazoa</taxon>
        <taxon>Spiralia</taxon>
        <taxon>Lophotrochozoa</taxon>
        <taxon>Platyhelminthes</taxon>
        <taxon>Trematoda</taxon>
        <taxon>Digenea</taxon>
        <taxon>Strigeidida</taxon>
        <taxon>Schistosomatoidea</taxon>
        <taxon>Schistosomatidae</taxon>
        <taxon>Schistosoma</taxon>
    </lineage>
</organism>
<gene>
    <name evidence="1" type="ORF">EWB00_009284</name>
</gene>
<evidence type="ECO:0000313" key="1">
    <source>
        <dbReference type="EMBL" id="TNN05386.1"/>
    </source>
</evidence>
<dbReference type="EMBL" id="SKCS01000535">
    <property type="protein sequence ID" value="TNN05386.1"/>
    <property type="molecule type" value="Genomic_DNA"/>
</dbReference>
<dbReference type="OrthoDB" id="6283219at2759"/>
<dbReference type="PANTHER" id="PTHR47331">
    <property type="entry name" value="PHD-TYPE DOMAIN-CONTAINING PROTEIN"/>
    <property type="match status" value="1"/>
</dbReference>
<dbReference type="STRING" id="6182.A0A4Z2CMD6"/>